<dbReference type="KEGG" id="sia:M1425_2194"/>
<protein>
    <recommendedName>
        <fullName evidence="3">VapB-type antitoxin</fullName>
    </recommendedName>
</protein>
<dbReference type="Proteomes" id="UP000001350">
    <property type="component" value="Chromosome"/>
</dbReference>
<accession>C3MRY3</accession>
<dbReference type="InterPro" id="IPR010985">
    <property type="entry name" value="Ribbon_hlx_hlx"/>
</dbReference>
<proteinExistence type="predicted"/>
<sequence>MPIISIRIDDELKKKMDELSYINWSEVIRRKIEEVIEEEERKKKRGKDYKRIAEASIKSYEFFLNYGGKKSEEVIREWRDKNWQL</sequence>
<reference evidence="1 2" key="1">
    <citation type="journal article" date="2009" name="Proc. Natl. Acad. Sci. U.S.A.">
        <title>Biogeography of the Sulfolobus islandicus pan-genome.</title>
        <authorList>
            <person name="Reno M.L."/>
            <person name="Held N.L."/>
            <person name="Fields C.J."/>
            <person name="Burke P.V."/>
            <person name="Whitaker R.J."/>
        </authorList>
    </citation>
    <scope>NUCLEOTIDE SEQUENCE [LARGE SCALE GENOMIC DNA]</scope>
    <source>
        <strain evidence="2">M.14.25 / Kamchatka #1</strain>
    </source>
</reference>
<evidence type="ECO:0008006" key="3">
    <source>
        <dbReference type="Google" id="ProtNLM"/>
    </source>
</evidence>
<gene>
    <name evidence="1" type="ordered locus">M1425_2194</name>
</gene>
<dbReference type="GO" id="GO:0006355">
    <property type="term" value="P:regulation of DNA-templated transcription"/>
    <property type="evidence" value="ECO:0007669"/>
    <property type="project" value="InterPro"/>
</dbReference>
<dbReference type="AlphaFoldDB" id="C3MRY3"/>
<dbReference type="HOGENOM" id="CLU_175270_3_0_2"/>
<organism evidence="1 2">
    <name type="scientific">Saccharolobus islandicus (strain M.14.25 / Kamchatka #1)</name>
    <name type="common">Sulfolobus islandicus</name>
    <dbReference type="NCBI Taxonomy" id="427317"/>
    <lineage>
        <taxon>Archaea</taxon>
        <taxon>Thermoproteota</taxon>
        <taxon>Thermoprotei</taxon>
        <taxon>Sulfolobales</taxon>
        <taxon>Sulfolobaceae</taxon>
        <taxon>Saccharolobus</taxon>
    </lineage>
</organism>
<evidence type="ECO:0000313" key="1">
    <source>
        <dbReference type="EMBL" id="ACP38926.1"/>
    </source>
</evidence>
<dbReference type="EMBL" id="CP001400">
    <property type="protein sequence ID" value="ACP38926.1"/>
    <property type="molecule type" value="Genomic_DNA"/>
</dbReference>
<dbReference type="RefSeq" id="WP_012712151.1">
    <property type="nucleotide sequence ID" value="NC_012588.1"/>
</dbReference>
<dbReference type="GeneID" id="84059525"/>
<name>C3MRY3_SACI4</name>
<dbReference type="SUPFAM" id="SSF47598">
    <property type="entry name" value="Ribbon-helix-helix"/>
    <property type="match status" value="1"/>
</dbReference>
<evidence type="ECO:0000313" key="2">
    <source>
        <dbReference type="Proteomes" id="UP000001350"/>
    </source>
</evidence>